<sequence>MTEPTTPVAGQASAPDPRPAPRGHLGWIVAASLATGVLAALLLVAAPFIPVTESAITGALLCGFAFGWAVLFLLSRRLTDQPQLWAAIPALFMGLGGLLLLAFGSPMREVLSWAWPPMVLALVVWMVIRVRRDMRGRGGRVLLYIVFTILALSAVGGGWQTLREATDTNPYLTSGRLIDVGGHQLRLDCVGSGSPTVVLEPGAGGTSASMGWIAPAVADQTRVCVYDRAGRGGSQTADGPQDGARIATDLHTLLHRAGVPGPYVLAGHSFGGLYVRIFAARYPDEVAGLVLIDSTASKEPAKSVIPSTDESSYDVVGRASVLVSLSARVGLARLYGDLAGGTLPARSEEELQFDTAQASTVRSTAEEYLRAGDSSQEAASLRDLDDRPMVVLTAGVGHDEAWMVAQDKTTTLSTNSVHRVVDGATHEGLLSEKKYAADTSQAIVDVVTSFRDDRPLSK</sequence>
<dbReference type="Pfam" id="PF00561">
    <property type="entry name" value="Abhydrolase_1"/>
    <property type="match status" value="1"/>
</dbReference>
<feature type="transmembrane region" description="Helical" evidence="1">
    <location>
        <begin position="141"/>
        <end position="159"/>
    </location>
</feature>
<name>A0ABN3A829_9ACTN</name>
<organism evidence="3 4">
    <name type="scientific">Nocardioides koreensis</name>
    <dbReference type="NCBI Taxonomy" id="433651"/>
    <lineage>
        <taxon>Bacteria</taxon>
        <taxon>Bacillati</taxon>
        <taxon>Actinomycetota</taxon>
        <taxon>Actinomycetes</taxon>
        <taxon>Propionibacteriales</taxon>
        <taxon>Nocardioidaceae</taxon>
        <taxon>Nocardioides</taxon>
    </lineage>
</organism>
<accession>A0ABN3A829</accession>
<evidence type="ECO:0000313" key="4">
    <source>
        <dbReference type="Proteomes" id="UP001501771"/>
    </source>
</evidence>
<dbReference type="PANTHER" id="PTHR43433">
    <property type="entry name" value="HYDROLASE, ALPHA/BETA FOLD FAMILY PROTEIN"/>
    <property type="match status" value="1"/>
</dbReference>
<dbReference type="EMBL" id="BAAAQR010000018">
    <property type="protein sequence ID" value="GAA2155718.1"/>
    <property type="molecule type" value="Genomic_DNA"/>
</dbReference>
<dbReference type="InterPro" id="IPR050471">
    <property type="entry name" value="AB_hydrolase"/>
</dbReference>
<proteinExistence type="predicted"/>
<evidence type="ECO:0000259" key="2">
    <source>
        <dbReference type="Pfam" id="PF00561"/>
    </source>
</evidence>
<feature type="transmembrane region" description="Helical" evidence="1">
    <location>
        <begin position="55"/>
        <end position="74"/>
    </location>
</feature>
<dbReference type="Gene3D" id="3.40.50.1820">
    <property type="entry name" value="alpha/beta hydrolase"/>
    <property type="match status" value="1"/>
</dbReference>
<feature type="transmembrane region" description="Helical" evidence="1">
    <location>
        <begin position="25"/>
        <end position="49"/>
    </location>
</feature>
<dbReference type="InterPro" id="IPR029058">
    <property type="entry name" value="AB_hydrolase_fold"/>
</dbReference>
<feature type="transmembrane region" description="Helical" evidence="1">
    <location>
        <begin position="86"/>
        <end position="104"/>
    </location>
</feature>
<feature type="transmembrane region" description="Helical" evidence="1">
    <location>
        <begin position="110"/>
        <end position="129"/>
    </location>
</feature>
<evidence type="ECO:0000313" key="3">
    <source>
        <dbReference type="EMBL" id="GAA2155718.1"/>
    </source>
</evidence>
<gene>
    <name evidence="3" type="ORF">GCM10009844_43200</name>
</gene>
<evidence type="ECO:0000256" key="1">
    <source>
        <dbReference type="SAM" id="Phobius"/>
    </source>
</evidence>
<keyword evidence="1" id="KW-0812">Transmembrane</keyword>
<dbReference type="Proteomes" id="UP001501771">
    <property type="component" value="Unassembled WGS sequence"/>
</dbReference>
<dbReference type="SUPFAM" id="SSF53474">
    <property type="entry name" value="alpha/beta-Hydrolases"/>
    <property type="match status" value="1"/>
</dbReference>
<keyword evidence="1" id="KW-0472">Membrane</keyword>
<comment type="caution">
    <text evidence="3">The sequence shown here is derived from an EMBL/GenBank/DDBJ whole genome shotgun (WGS) entry which is preliminary data.</text>
</comment>
<dbReference type="PANTHER" id="PTHR43433:SF5">
    <property type="entry name" value="AB HYDROLASE-1 DOMAIN-CONTAINING PROTEIN"/>
    <property type="match status" value="1"/>
</dbReference>
<protein>
    <recommendedName>
        <fullName evidence="2">AB hydrolase-1 domain-containing protein</fullName>
    </recommendedName>
</protein>
<dbReference type="InterPro" id="IPR000073">
    <property type="entry name" value="AB_hydrolase_1"/>
</dbReference>
<dbReference type="PRINTS" id="PR00111">
    <property type="entry name" value="ABHYDROLASE"/>
</dbReference>
<keyword evidence="4" id="KW-1185">Reference proteome</keyword>
<feature type="domain" description="AB hydrolase-1" evidence="2">
    <location>
        <begin position="195"/>
        <end position="342"/>
    </location>
</feature>
<reference evidence="3 4" key="1">
    <citation type="journal article" date="2019" name="Int. J. Syst. Evol. Microbiol.">
        <title>The Global Catalogue of Microorganisms (GCM) 10K type strain sequencing project: providing services to taxonomists for standard genome sequencing and annotation.</title>
        <authorList>
            <consortium name="The Broad Institute Genomics Platform"/>
            <consortium name="The Broad Institute Genome Sequencing Center for Infectious Disease"/>
            <person name="Wu L."/>
            <person name="Ma J."/>
        </authorList>
    </citation>
    <scope>NUCLEOTIDE SEQUENCE [LARGE SCALE GENOMIC DNA]</scope>
    <source>
        <strain evidence="3 4">JCM 16022</strain>
    </source>
</reference>
<keyword evidence="1" id="KW-1133">Transmembrane helix</keyword>